<dbReference type="InterPro" id="IPR002109">
    <property type="entry name" value="Glutaredoxin"/>
</dbReference>
<protein>
    <submittedName>
        <fullName evidence="2">Glutaredoxin</fullName>
    </submittedName>
</protein>
<evidence type="ECO:0000313" key="2">
    <source>
        <dbReference type="EMBL" id="AXC34562.1"/>
    </source>
</evidence>
<feature type="domain" description="Glutaredoxin" evidence="1">
    <location>
        <begin position="2"/>
        <end position="55"/>
    </location>
</feature>
<dbReference type="KEGG" id="vg:55608640"/>
<dbReference type="Proteomes" id="UP000260311">
    <property type="component" value="Segment"/>
</dbReference>
<dbReference type="Gene3D" id="3.40.30.10">
    <property type="entry name" value="Glutaredoxin"/>
    <property type="match status" value="1"/>
</dbReference>
<organism evidence="2 3">
    <name type="scientific">Vibrio phage YC</name>
    <dbReference type="NCBI Taxonomy" id="2267403"/>
    <lineage>
        <taxon>Viruses</taxon>
        <taxon>Duplodnaviria</taxon>
        <taxon>Heunggongvirae</taxon>
        <taxon>Uroviricota</taxon>
        <taxon>Caudoviricetes</taxon>
        <taxon>Pantevenvirales</taxon>
        <taxon>Ackermannviridae</taxon>
        <taxon>Campanilevirus</taxon>
        <taxon>Campanilevirus YC</taxon>
    </lineage>
</organism>
<name>A0A384ZSC6_9CAUD</name>
<proteinExistence type="predicted"/>
<dbReference type="GeneID" id="55608640"/>
<evidence type="ECO:0000259" key="1">
    <source>
        <dbReference type="Pfam" id="PF00462"/>
    </source>
</evidence>
<dbReference type="RefSeq" id="YP_009838408.1">
    <property type="nucleotide sequence ID" value="NC_048709.1"/>
</dbReference>
<accession>A0A384ZSC6</accession>
<reference evidence="2 3" key="1">
    <citation type="submission" date="2018-05" db="EMBL/GenBank/DDBJ databases">
        <title>The genome of Vibrio coralliilyticus phage YC.</title>
        <authorList>
            <person name="Benler S."/>
        </authorList>
    </citation>
    <scope>NUCLEOTIDE SEQUENCE [LARGE SCALE GENOMIC DNA]</scope>
</reference>
<sequence length="78" mass="8789">MITIMSKEGCPYCERAIKISEIRGVNHLVLKLGSDFSREEMIAKAPKGHETFPLILDHKDQPIGGFKEYSEWLVNGGK</sequence>
<dbReference type="PROSITE" id="PS51354">
    <property type="entry name" value="GLUTAREDOXIN_2"/>
    <property type="match status" value="1"/>
</dbReference>
<dbReference type="EMBL" id="MH375644">
    <property type="protein sequence ID" value="AXC34562.1"/>
    <property type="molecule type" value="Genomic_DNA"/>
</dbReference>
<evidence type="ECO:0000313" key="3">
    <source>
        <dbReference type="Proteomes" id="UP000260311"/>
    </source>
</evidence>
<dbReference type="InterPro" id="IPR036249">
    <property type="entry name" value="Thioredoxin-like_sf"/>
</dbReference>
<keyword evidence="3" id="KW-1185">Reference proteome</keyword>
<dbReference type="SUPFAM" id="SSF52833">
    <property type="entry name" value="Thioredoxin-like"/>
    <property type="match status" value="1"/>
</dbReference>
<dbReference type="Pfam" id="PF00462">
    <property type="entry name" value="Glutaredoxin"/>
    <property type="match status" value="1"/>
</dbReference>